<accession>A0ABS2GAZ9</accession>
<organism evidence="3 4">
    <name type="scientific">Anaerotignum lactatifermentans</name>
    <dbReference type="NCBI Taxonomy" id="160404"/>
    <lineage>
        <taxon>Bacteria</taxon>
        <taxon>Bacillati</taxon>
        <taxon>Bacillota</taxon>
        <taxon>Clostridia</taxon>
        <taxon>Lachnospirales</taxon>
        <taxon>Anaerotignaceae</taxon>
        <taxon>Anaerotignum</taxon>
    </lineage>
</organism>
<evidence type="ECO:0000256" key="1">
    <source>
        <dbReference type="ARBA" id="ARBA00023004"/>
    </source>
</evidence>
<name>A0ABS2GAZ9_9FIRM</name>
<keyword evidence="1" id="KW-0408">Iron</keyword>
<evidence type="ECO:0000313" key="4">
    <source>
        <dbReference type="Proteomes" id="UP000729290"/>
    </source>
</evidence>
<comment type="caution">
    <text evidence="3">The sequence shown here is derived from an EMBL/GenBank/DDBJ whole genome shotgun (WGS) entry which is preliminary data.</text>
</comment>
<dbReference type="Pfam" id="PF04023">
    <property type="entry name" value="FeoA"/>
    <property type="match status" value="1"/>
</dbReference>
<dbReference type="SUPFAM" id="SSF50037">
    <property type="entry name" value="C-terminal domain of transcriptional repressors"/>
    <property type="match status" value="1"/>
</dbReference>
<dbReference type="Proteomes" id="UP000729290">
    <property type="component" value="Unassembled WGS sequence"/>
</dbReference>
<dbReference type="InterPro" id="IPR007167">
    <property type="entry name" value="Fe-transptr_FeoA-like"/>
</dbReference>
<dbReference type="Gene3D" id="2.30.30.90">
    <property type="match status" value="1"/>
</dbReference>
<dbReference type="InterPro" id="IPR038157">
    <property type="entry name" value="FeoA_core_dom"/>
</dbReference>
<dbReference type="InterPro" id="IPR008988">
    <property type="entry name" value="Transcriptional_repressor_C"/>
</dbReference>
<dbReference type="SMART" id="SM00899">
    <property type="entry name" value="FeoA"/>
    <property type="match status" value="1"/>
</dbReference>
<protein>
    <submittedName>
        <fullName evidence="3">Ferrous iron transport protein A</fullName>
    </submittedName>
</protein>
<dbReference type="RefSeq" id="WP_205134327.1">
    <property type="nucleotide sequence ID" value="NZ_JACSNT010000016.1"/>
</dbReference>
<gene>
    <name evidence="3" type="ORF">H9X83_10925</name>
</gene>
<keyword evidence="4" id="KW-1185">Reference proteome</keyword>
<evidence type="ECO:0000313" key="3">
    <source>
        <dbReference type="EMBL" id="MBM6878666.1"/>
    </source>
</evidence>
<proteinExistence type="predicted"/>
<evidence type="ECO:0000259" key="2">
    <source>
        <dbReference type="SMART" id="SM00899"/>
    </source>
</evidence>
<sequence>MAEEITLAQVPLGQLCRVEDGAQLRLMELGFCGGSLIRPLYGCFGGGTRVYCVKGTMIALRDRDASQIIIRVVE</sequence>
<dbReference type="EMBL" id="JACSNV010000018">
    <property type="protein sequence ID" value="MBM6878666.1"/>
    <property type="molecule type" value="Genomic_DNA"/>
</dbReference>
<feature type="domain" description="Ferrous iron transporter FeoA-like" evidence="2">
    <location>
        <begin position="5"/>
        <end position="72"/>
    </location>
</feature>
<reference evidence="3 4" key="1">
    <citation type="journal article" date="2021" name="Sci. Rep.">
        <title>The distribution of antibiotic resistance genes in chicken gut microbiota commensals.</title>
        <authorList>
            <person name="Juricova H."/>
            <person name="Matiasovicova J."/>
            <person name="Kubasova T."/>
            <person name="Cejkova D."/>
            <person name="Rychlik I."/>
        </authorList>
    </citation>
    <scope>NUCLEOTIDE SEQUENCE [LARGE SCALE GENOMIC DNA]</scope>
    <source>
        <strain evidence="3 4">An431b</strain>
    </source>
</reference>